<reference evidence="1 2" key="1">
    <citation type="submission" date="2013-02" db="EMBL/GenBank/DDBJ databases">
        <title>The Genome Sequence of Acinetobacter parvus NIPH 1103.</title>
        <authorList>
            <consortium name="The Broad Institute Genome Sequencing Platform"/>
            <consortium name="The Broad Institute Genome Sequencing Center for Infectious Disease"/>
            <person name="Cerqueira G."/>
            <person name="Feldgarden M."/>
            <person name="Courvalin P."/>
            <person name="Perichon B."/>
            <person name="Grillot-Courvalin C."/>
            <person name="Clermont D."/>
            <person name="Rocha E."/>
            <person name="Yoon E.-J."/>
            <person name="Nemec A."/>
            <person name="Walker B."/>
            <person name="Young S.K."/>
            <person name="Zeng Q."/>
            <person name="Gargeya S."/>
            <person name="Fitzgerald M."/>
            <person name="Haas B."/>
            <person name="Abouelleil A."/>
            <person name="Alvarado L."/>
            <person name="Arachchi H.M."/>
            <person name="Berlin A.M."/>
            <person name="Chapman S.B."/>
            <person name="Dewar J."/>
            <person name="Goldberg J."/>
            <person name="Griggs A."/>
            <person name="Gujja S."/>
            <person name="Hansen M."/>
            <person name="Howarth C."/>
            <person name="Imamovic A."/>
            <person name="Larimer J."/>
            <person name="McCowan C."/>
            <person name="Murphy C."/>
            <person name="Neiman D."/>
            <person name="Pearson M."/>
            <person name="Priest M."/>
            <person name="Roberts A."/>
            <person name="Saif S."/>
            <person name="Shea T."/>
            <person name="Sisk P."/>
            <person name="Sykes S."/>
            <person name="Wortman J."/>
            <person name="Nusbaum C."/>
            <person name="Birren B."/>
        </authorList>
    </citation>
    <scope>NUCLEOTIDE SEQUENCE [LARGE SCALE GENOMIC DNA]</scope>
    <source>
        <strain evidence="1 2">NIPH 1103</strain>
    </source>
</reference>
<dbReference type="Proteomes" id="UP000018426">
    <property type="component" value="Unassembled WGS sequence"/>
</dbReference>
<sequence length="147" mass="16365">MKKTTRKVPQSVKTQRKIDAAVDAELQKQRQTYMRVKQSDDVEIKLLRVELEQASKQPAQIAPDYVNGLLDETKHTGLVVPDWRGGWKWFSNLALAAIVAINTAPIPPEVLDGLPPDARQQVTIGLAVVGILGRFINQSRKKDDADV</sequence>
<evidence type="ECO:0000313" key="1">
    <source>
        <dbReference type="EMBL" id="ENU32433.1"/>
    </source>
</evidence>
<dbReference type="EMBL" id="APOL01000042">
    <property type="protein sequence ID" value="ENU32433.1"/>
    <property type="molecule type" value="Genomic_DNA"/>
</dbReference>
<name>N8RAH9_9GAMM</name>
<dbReference type="PATRIC" id="fig|1217671.3.peg.2375"/>
<dbReference type="RefSeq" id="WP_004674835.1">
    <property type="nucleotide sequence ID" value="NZ_KB849218.1"/>
</dbReference>
<gene>
    <name evidence="1" type="ORF">F989_02413</name>
</gene>
<proteinExistence type="predicted"/>
<dbReference type="InterPro" id="IPR057700">
    <property type="entry name" value="DUF7940"/>
</dbReference>
<dbReference type="HOGENOM" id="CLU_137182_0_0_6"/>
<organism evidence="1 2">
    <name type="scientific">Acinetobacter parvus NIPH 1103</name>
    <dbReference type="NCBI Taxonomy" id="1217671"/>
    <lineage>
        <taxon>Bacteria</taxon>
        <taxon>Pseudomonadati</taxon>
        <taxon>Pseudomonadota</taxon>
        <taxon>Gammaproteobacteria</taxon>
        <taxon>Moraxellales</taxon>
        <taxon>Moraxellaceae</taxon>
        <taxon>Acinetobacter</taxon>
    </lineage>
</organism>
<accession>N8RAH9</accession>
<protein>
    <submittedName>
        <fullName evidence="1">Uncharacterized protein</fullName>
    </submittedName>
</protein>
<dbReference type="Pfam" id="PF25612">
    <property type="entry name" value="DUF7940"/>
    <property type="match status" value="1"/>
</dbReference>
<evidence type="ECO:0000313" key="2">
    <source>
        <dbReference type="Proteomes" id="UP000018426"/>
    </source>
</evidence>
<comment type="caution">
    <text evidence="1">The sequence shown here is derived from an EMBL/GenBank/DDBJ whole genome shotgun (WGS) entry which is preliminary data.</text>
</comment>
<dbReference type="AlphaFoldDB" id="N8RAH9"/>